<sequence>MIFMSKKGIGSLIVAGTVLAASAAATVLVKHHLDSEKIIDKVKSVLGEDSKVIGSWVEPFYQRVDVNGRSTWGIVGGVTTMDEFDVAQYHFIADALTGELLNIKKVQ</sequence>
<feature type="chain" id="PRO_5006409401" description="PepSY domain-containing protein" evidence="1">
    <location>
        <begin position="21"/>
        <end position="107"/>
    </location>
</feature>
<dbReference type="PATRIC" id="fig|1423770.3.peg.179"/>
<dbReference type="AlphaFoldDB" id="A0A0R1QI83"/>
<keyword evidence="3" id="KW-1185">Reference proteome</keyword>
<proteinExistence type="predicted"/>
<dbReference type="Proteomes" id="UP000050872">
    <property type="component" value="Unassembled WGS sequence"/>
</dbReference>
<gene>
    <name evidence="2" type="ORF">FD29_GL000180</name>
</gene>
<keyword evidence="1" id="KW-0732">Signal</keyword>
<evidence type="ECO:0008006" key="4">
    <source>
        <dbReference type="Google" id="ProtNLM"/>
    </source>
</evidence>
<dbReference type="EMBL" id="AZEZ01000053">
    <property type="protein sequence ID" value="KRL44206.1"/>
    <property type="molecule type" value="Genomic_DNA"/>
</dbReference>
<evidence type="ECO:0000313" key="2">
    <source>
        <dbReference type="EMBL" id="KRL44206.1"/>
    </source>
</evidence>
<evidence type="ECO:0000256" key="1">
    <source>
        <dbReference type="SAM" id="SignalP"/>
    </source>
</evidence>
<reference evidence="2 3" key="1">
    <citation type="journal article" date="2015" name="Genome Announc.">
        <title>Expanding the biotechnology potential of lactobacilli through comparative genomics of 213 strains and associated genera.</title>
        <authorList>
            <person name="Sun Z."/>
            <person name="Harris H.M."/>
            <person name="McCann A."/>
            <person name="Guo C."/>
            <person name="Argimon S."/>
            <person name="Zhang W."/>
            <person name="Yang X."/>
            <person name="Jeffery I.B."/>
            <person name="Cooney J.C."/>
            <person name="Kagawa T.F."/>
            <person name="Liu W."/>
            <person name="Song Y."/>
            <person name="Salvetti E."/>
            <person name="Wrobel A."/>
            <person name="Rasinkangas P."/>
            <person name="Parkhill J."/>
            <person name="Rea M.C."/>
            <person name="O'Sullivan O."/>
            <person name="Ritari J."/>
            <person name="Douillard F.P."/>
            <person name="Paul Ross R."/>
            <person name="Yang R."/>
            <person name="Briner A.E."/>
            <person name="Felis G.E."/>
            <person name="de Vos W.M."/>
            <person name="Barrangou R."/>
            <person name="Klaenhammer T.R."/>
            <person name="Caufield P.W."/>
            <person name="Cui Y."/>
            <person name="Zhang H."/>
            <person name="O'Toole P.W."/>
        </authorList>
    </citation>
    <scope>NUCLEOTIDE SEQUENCE [LARGE SCALE GENOMIC DNA]</scope>
    <source>
        <strain evidence="2 3">DSM 14500</strain>
    </source>
</reference>
<evidence type="ECO:0000313" key="3">
    <source>
        <dbReference type="Proteomes" id="UP000050872"/>
    </source>
</evidence>
<feature type="signal peptide" evidence="1">
    <location>
        <begin position="1"/>
        <end position="20"/>
    </location>
</feature>
<name>A0A0R1QI83_9LACO</name>
<protein>
    <recommendedName>
        <fullName evidence="4">PepSY domain-containing protein</fullName>
    </recommendedName>
</protein>
<organism evidence="2 3">
    <name type="scientific">Companilactobacillus mindensis DSM 14500</name>
    <dbReference type="NCBI Taxonomy" id="1423770"/>
    <lineage>
        <taxon>Bacteria</taxon>
        <taxon>Bacillati</taxon>
        <taxon>Bacillota</taxon>
        <taxon>Bacilli</taxon>
        <taxon>Lactobacillales</taxon>
        <taxon>Lactobacillaceae</taxon>
        <taxon>Companilactobacillus</taxon>
    </lineage>
</organism>
<dbReference type="STRING" id="1423770.FD29_GL000180"/>
<accession>A0A0R1QI83</accession>
<comment type="caution">
    <text evidence="2">The sequence shown here is derived from an EMBL/GenBank/DDBJ whole genome shotgun (WGS) entry which is preliminary data.</text>
</comment>